<organism evidence="9 10">
    <name type="scientific">Candidatus Opimibacter skivensis</name>
    <dbReference type="NCBI Taxonomy" id="2982028"/>
    <lineage>
        <taxon>Bacteria</taxon>
        <taxon>Pseudomonadati</taxon>
        <taxon>Bacteroidota</taxon>
        <taxon>Saprospiria</taxon>
        <taxon>Saprospirales</taxon>
        <taxon>Saprospiraceae</taxon>
        <taxon>Candidatus Opimibacter</taxon>
    </lineage>
</organism>
<keyword evidence="6" id="KW-1133">Transmembrane helix</keyword>
<dbReference type="InterPro" id="IPR033985">
    <property type="entry name" value="SusD-like_N"/>
</dbReference>
<comment type="subcellular location">
    <subcellularLocation>
        <location evidence="1">Cell outer membrane</location>
    </subcellularLocation>
</comment>
<keyword evidence="5" id="KW-0998">Cell outer membrane</keyword>
<keyword evidence="3" id="KW-0732">Signal</keyword>
<feature type="transmembrane region" description="Helical" evidence="6">
    <location>
        <begin position="7"/>
        <end position="26"/>
    </location>
</feature>
<dbReference type="AlphaFoldDB" id="A0A9D7SVH8"/>
<dbReference type="InterPro" id="IPR011990">
    <property type="entry name" value="TPR-like_helical_dom_sf"/>
</dbReference>
<evidence type="ECO:0000256" key="2">
    <source>
        <dbReference type="ARBA" id="ARBA00006275"/>
    </source>
</evidence>
<dbReference type="EMBL" id="JADKGY010000006">
    <property type="protein sequence ID" value="MBK9982733.1"/>
    <property type="molecule type" value="Genomic_DNA"/>
</dbReference>
<evidence type="ECO:0000259" key="7">
    <source>
        <dbReference type="Pfam" id="PF07980"/>
    </source>
</evidence>
<proteinExistence type="inferred from homology"/>
<comment type="similarity">
    <text evidence="2">Belongs to the SusD family.</text>
</comment>
<dbReference type="Proteomes" id="UP000808337">
    <property type="component" value="Unassembled WGS sequence"/>
</dbReference>
<dbReference type="CDD" id="cd08977">
    <property type="entry name" value="SusD"/>
    <property type="match status" value="1"/>
</dbReference>
<dbReference type="PROSITE" id="PS51257">
    <property type="entry name" value="PROKAR_LIPOPROTEIN"/>
    <property type="match status" value="1"/>
</dbReference>
<dbReference type="Gene3D" id="1.25.40.390">
    <property type="match status" value="1"/>
</dbReference>
<dbReference type="SUPFAM" id="SSF48452">
    <property type="entry name" value="TPR-like"/>
    <property type="match status" value="1"/>
</dbReference>
<feature type="domain" description="RagB/SusD" evidence="7">
    <location>
        <begin position="317"/>
        <end position="502"/>
    </location>
</feature>
<evidence type="ECO:0000256" key="5">
    <source>
        <dbReference type="ARBA" id="ARBA00023237"/>
    </source>
</evidence>
<evidence type="ECO:0000256" key="1">
    <source>
        <dbReference type="ARBA" id="ARBA00004442"/>
    </source>
</evidence>
<evidence type="ECO:0000313" key="9">
    <source>
        <dbReference type="EMBL" id="MBK9982733.1"/>
    </source>
</evidence>
<accession>A0A9D7SVH8</accession>
<reference evidence="9 10" key="1">
    <citation type="submission" date="2020-10" db="EMBL/GenBank/DDBJ databases">
        <title>Connecting structure to function with the recovery of over 1000 high-quality activated sludge metagenome-assembled genomes encoding full-length rRNA genes using long-read sequencing.</title>
        <authorList>
            <person name="Singleton C.M."/>
            <person name="Petriglieri F."/>
            <person name="Kristensen J.M."/>
            <person name="Kirkegaard R.H."/>
            <person name="Michaelsen T.Y."/>
            <person name="Andersen M.H."/>
            <person name="Karst S.M."/>
            <person name="Dueholm M.S."/>
            <person name="Nielsen P.H."/>
            <person name="Albertsen M."/>
        </authorList>
    </citation>
    <scope>NUCLEOTIDE SEQUENCE [LARGE SCALE GENOMIC DNA]</scope>
    <source>
        <strain evidence="9">Ribe_18-Q3-R11-54_MAXAC.273</strain>
    </source>
</reference>
<keyword evidence="6" id="KW-0812">Transmembrane</keyword>
<evidence type="ECO:0000256" key="6">
    <source>
        <dbReference type="SAM" id="Phobius"/>
    </source>
</evidence>
<dbReference type="Pfam" id="PF14322">
    <property type="entry name" value="SusD-like_3"/>
    <property type="match status" value="1"/>
</dbReference>
<protein>
    <submittedName>
        <fullName evidence="9">RagB/SusD family nutrient uptake outer membrane protein</fullName>
    </submittedName>
</protein>
<evidence type="ECO:0000259" key="8">
    <source>
        <dbReference type="Pfam" id="PF14322"/>
    </source>
</evidence>
<gene>
    <name evidence="9" type="ORF">IPP15_09970</name>
</gene>
<comment type="caution">
    <text evidence="9">The sequence shown here is derived from an EMBL/GenBank/DDBJ whole genome shotgun (WGS) entry which is preliminary data.</text>
</comment>
<keyword evidence="4 6" id="KW-0472">Membrane</keyword>
<feature type="domain" description="SusD-like N-terminal" evidence="8">
    <location>
        <begin position="79"/>
        <end position="235"/>
    </location>
</feature>
<dbReference type="Pfam" id="PF07980">
    <property type="entry name" value="SusD_RagB"/>
    <property type="match status" value="1"/>
</dbReference>
<dbReference type="InterPro" id="IPR012944">
    <property type="entry name" value="SusD_RagB_dom"/>
</dbReference>
<sequence>MKKSFILAYIGQVKFILSGLFIFIFITGCSNEFLDRKPKGQLTFDTFFETQDHAIWATNAVYQNFRSWQMCAFPWIGITDIISDDSDKGSSPNDALYVLELDDFTFNSTNTAFQQAWEGHYQTIFRANLAIINIPGIDMNEALKNRLVGECKFLRAYCYFRLVQWFGDLPLITRPLNSDEYYTQTRTPVAQIYDFIEQDLLDAIDALPEKSDYPSADLGRATKGAARGILAKLYMVKHDFAKGAEYCEAIIQSGEYSLLPRYADNFLRVGEQGAESIFEIGAVAVNAPVAGPGATPYNMIQGVRGVPNLGWGFNRPSDNLVSSYEAGDPRRQATVIYEGEVLPDGSTIVQHNSEVLNARYNQKAWVPPHPGLQDNGPGNIRILRYADILLLAAEANNEIGNTSKALDYINMVRARARGTNNFILPNLTITDKDALREKIYSDRRSELAMEEHRWFDLARWGRIADVMGPLMPGFVAPKNILLPIPQSEIDLSGGAIQQNPGY</sequence>
<dbReference type="GO" id="GO:0009279">
    <property type="term" value="C:cell outer membrane"/>
    <property type="evidence" value="ECO:0007669"/>
    <property type="project" value="UniProtKB-SubCell"/>
</dbReference>
<evidence type="ECO:0000256" key="3">
    <source>
        <dbReference type="ARBA" id="ARBA00022729"/>
    </source>
</evidence>
<evidence type="ECO:0000313" key="10">
    <source>
        <dbReference type="Proteomes" id="UP000808337"/>
    </source>
</evidence>
<name>A0A9D7SVH8_9BACT</name>
<evidence type="ECO:0000256" key="4">
    <source>
        <dbReference type="ARBA" id="ARBA00023136"/>
    </source>
</evidence>